<reference evidence="3 4" key="1">
    <citation type="submission" date="2021-03" db="EMBL/GenBank/DDBJ databases">
        <title>Lysobacter sp. nov. isolated from soil of gangwondo yeongwol, south Korea.</title>
        <authorList>
            <person name="Kim K.R."/>
            <person name="Kim K.H."/>
            <person name="Jeon C.O."/>
        </authorList>
    </citation>
    <scope>NUCLEOTIDE SEQUENCE [LARGE SCALE GENOMIC DNA]</scope>
    <source>
        <strain evidence="3 4">R19</strain>
    </source>
</reference>
<evidence type="ECO:0000256" key="1">
    <source>
        <dbReference type="SAM" id="Phobius"/>
    </source>
</evidence>
<evidence type="ECO:0000313" key="4">
    <source>
        <dbReference type="Proteomes" id="UP000639274"/>
    </source>
</evidence>
<feature type="domain" description="DUF418" evidence="2">
    <location>
        <begin position="244"/>
        <end position="406"/>
    </location>
</feature>
<feature type="transmembrane region" description="Helical" evidence="1">
    <location>
        <begin position="123"/>
        <end position="141"/>
    </location>
</feature>
<gene>
    <name evidence="3" type="ORF">I8J32_009395</name>
</gene>
<proteinExistence type="predicted"/>
<dbReference type="Proteomes" id="UP000639274">
    <property type="component" value="Chromosome"/>
</dbReference>
<evidence type="ECO:0000313" key="3">
    <source>
        <dbReference type="EMBL" id="QSX80018.1"/>
    </source>
</evidence>
<feature type="transmembrane region" description="Helical" evidence="1">
    <location>
        <begin position="23"/>
        <end position="40"/>
    </location>
</feature>
<dbReference type="EMBL" id="CP071518">
    <property type="protein sequence ID" value="QSX80018.1"/>
    <property type="molecule type" value="Genomic_DNA"/>
</dbReference>
<feature type="transmembrane region" description="Helical" evidence="1">
    <location>
        <begin position="60"/>
        <end position="87"/>
    </location>
</feature>
<keyword evidence="1" id="KW-0472">Membrane</keyword>
<dbReference type="KEGG" id="lsf:I8J32_009395"/>
<feature type="transmembrane region" description="Helical" evidence="1">
    <location>
        <begin position="99"/>
        <end position="117"/>
    </location>
</feature>
<feature type="transmembrane region" description="Helical" evidence="1">
    <location>
        <begin position="264"/>
        <end position="282"/>
    </location>
</feature>
<dbReference type="PANTHER" id="PTHR30590:SF2">
    <property type="entry name" value="INNER MEMBRANE PROTEIN"/>
    <property type="match status" value="1"/>
</dbReference>
<keyword evidence="1" id="KW-1133">Transmembrane helix</keyword>
<feature type="transmembrane region" description="Helical" evidence="1">
    <location>
        <begin position="294"/>
        <end position="316"/>
    </location>
</feature>
<feature type="transmembrane region" description="Helical" evidence="1">
    <location>
        <begin position="222"/>
        <end position="244"/>
    </location>
</feature>
<name>A0A975AU27_9GAMM</name>
<keyword evidence="1" id="KW-0812">Transmembrane</keyword>
<dbReference type="InterPro" id="IPR007349">
    <property type="entry name" value="DUF418"/>
</dbReference>
<feature type="transmembrane region" description="Helical" evidence="1">
    <location>
        <begin position="337"/>
        <end position="356"/>
    </location>
</feature>
<dbReference type="PANTHER" id="PTHR30590">
    <property type="entry name" value="INNER MEMBRANE PROTEIN"/>
    <property type="match status" value="1"/>
</dbReference>
<dbReference type="InterPro" id="IPR052529">
    <property type="entry name" value="Bact_Transport_Assoc"/>
</dbReference>
<evidence type="ECO:0000259" key="2">
    <source>
        <dbReference type="Pfam" id="PF04235"/>
    </source>
</evidence>
<sequence>MVPAAAPIAPAERIHAMDVIRGFALLGILLMNIEAMVGPLNGALTGLDPALAGADRLADALVYIFVQGKFYTLFSLLFGMGFAVMMSRAQVAGRPFARLYLRRSLALLGIGLAHMLLVWSGDILTSYALIALVLLALFANVQTRWLPWLAVALYLVPSVFNLGLGAIGSLAQLDAGAAGEFNKAMARNAGEWAADIEAQRLAYGAGSYLAASLQRLRDAGSMMTFLLFFGWQVLGMFVLGMWFVRSGAIADPRNHTGLYRGLRWLALPAGLVLMLWSFSLVPTQDMGRLDIVTGFAATLGAVAALLMSLGYLAWVVRGLQSPTFARPLALLAPAGRMALTNYLLQSLVCTLLFYGYGLGLFEQLPRAWQVPFALVLFALQVALSHAWLARFRFGPMEWLWRTLTYGARQPMRQPAR</sequence>
<feature type="transmembrane region" description="Helical" evidence="1">
    <location>
        <begin position="368"/>
        <end position="388"/>
    </location>
</feature>
<protein>
    <submittedName>
        <fullName evidence="3">DUF418 domain-containing protein</fullName>
    </submittedName>
</protein>
<dbReference type="AlphaFoldDB" id="A0A975AU27"/>
<dbReference type="Pfam" id="PF04235">
    <property type="entry name" value="DUF418"/>
    <property type="match status" value="1"/>
</dbReference>
<dbReference type="RefSeq" id="WP_200613046.1">
    <property type="nucleotide sequence ID" value="NZ_CP071518.1"/>
</dbReference>
<feature type="transmembrane region" description="Helical" evidence="1">
    <location>
        <begin position="148"/>
        <end position="171"/>
    </location>
</feature>
<accession>A0A975AU27</accession>
<keyword evidence="4" id="KW-1185">Reference proteome</keyword>
<organism evidence="3 4">
    <name type="scientific">Agrilutibacter solisilvae</name>
    <dbReference type="NCBI Taxonomy" id="2763317"/>
    <lineage>
        <taxon>Bacteria</taxon>
        <taxon>Pseudomonadati</taxon>
        <taxon>Pseudomonadota</taxon>
        <taxon>Gammaproteobacteria</taxon>
        <taxon>Lysobacterales</taxon>
        <taxon>Lysobacteraceae</taxon>
        <taxon>Agrilutibacter</taxon>
    </lineage>
</organism>